<feature type="chain" id="PRO_5023887616" description="Claudin" evidence="9">
    <location>
        <begin position="26"/>
        <end position="234"/>
    </location>
</feature>
<dbReference type="PROSITE" id="PS01346">
    <property type="entry name" value="CLAUDIN"/>
    <property type="match status" value="1"/>
</dbReference>
<evidence type="ECO:0000313" key="11">
    <source>
        <dbReference type="Proteomes" id="UP000002280"/>
    </source>
</evidence>
<dbReference type="Ensembl" id="ENSMODT00000061395.1">
    <property type="protein sequence ID" value="ENSMODP00000052311.1"/>
    <property type="gene ID" value="ENSMODG00000047638.1"/>
</dbReference>
<evidence type="ECO:0000256" key="4">
    <source>
        <dbReference type="ARBA" id="ARBA00022692"/>
    </source>
</evidence>
<feature type="transmembrane region" description="Helical" evidence="8">
    <location>
        <begin position="112"/>
        <end position="136"/>
    </location>
</feature>
<protein>
    <recommendedName>
        <fullName evidence="8">Claudin</fullName>
    </recommendedName>
</protein>
<evidence type="ECO:0000313" key="10">
    <source>
        <dbReference type="Ensembl" id="ENSMODP00000052311.1"/>
    </source>
</evidence>
<dbReference type="InParanoid" id="A0A5F8GYX6"/>
<accession>A0A5F8GYX6</accession>
<dbReference type="GO" id="GO:0005923">
    <property type="term" value="C:bicellular tight junction"/>
    <property type="evidence" value="ECO:0000318"/>
    <property type="project" value="GO_Central"/>
</dbReference>
<keyword evidence="5 8" id="KW-0965">Cell junction</keyword>
<keyword evidence="4 8" id="KW-0812">Transmembrane</keyword>
<dbReference type="Bgee" id="ENSMODG00000047638">
    <property type="expression patterns" value="Expressed in spermatid and 18 other cell types or tissues"/>
</dbReference>
<reference evidence="10" key="3">
    <citation type="submission" date="2025-09" db="UniProtKB">
        <authorList>
            <consortium name="Ensembl"/>
        </authorList>
    </citation>
    <scope>IDENTIFICATION</scope>
</reference>
<evidence type="ECO:0000256" key="8">
    <source>
        <dbReference type="RuleBase" id="RU060637"/>
    </source>
</evidence>
<dbReference type="GO" id="GO:0005886">
    <property type="term" value="C:plasma membrane"/>
    <property type="evidence" value="ECO:0000318"/>
    <property type="project" value="GO_Central"/>
</dbReference>
<comment type="similarity">
    <text evidence="1 8">Belongs to the claudin family.</text>
</comment>
<dbReference type="GeneTree" id="ENSGT00390000006975"/>
<sequence length="234" mass="25048">MRTPAAMTVGLVLAPCGLLLCLVSTLTPGWRQATGFLDRPVNFLLTQGLWDICSEQSSQDSQCGLPDELGYYEAAPVRAARALTVTGLATTAVGLLLATLGVRCWRTKPCAWLAGVSGLVLFAAGLLELIPVSWYTHVLQNRTVLPAQASPVQLRVGYSVVLGFLGSCLLLMGRILILDAAVLTRCEFNGPKLPPFRGFCPSKARAGFSLRMAPSPGWASGCPGLQPTRIQRMY</sequence>
<dbReference type="GO" id="GO:0007155">
    <property type="term" value="P:cell adhesion"/>
    <property type="evidence" value="ECO:0000318"/>
    <property type="project" value="GO_Central"/>
</dbReference>
<evidence type="ECO:0000256" key="5">
    <source>
        <dbReference type="ARBA" id="ARBA00022949"/>
    </source>
</evidence>
<evidence type="ECO:0000256" key="1">
    <source>
        <dbReference type="ARBA" id="ARBA00008295"/>
    </source>
</evidence>
<evidence type="ECO:0000256" key="3">
    <source>
        <dbReference type="ARBA" id="ARBA00022475"/>
    </source>
</evidence>
<feature type="transmembrane region" description="Helical" evidence="8">
    <location>
        <begin position="79"/>
        <end position="100"/>
    </location>
</feature>
<dbReference type="InterPro" id="IPR006187">
    <property type="entry name" value="Claudin"/>
</dbReference>
<dbReference type="GO" id="GO:0070830">
    <property type="term" value="P:bicellular tight junction assembly"/>
    <property type="evidence" value="ECO:0000318"/>
    <property type="project" value="GO_Central"/>
</dbReference>
<dbReference type="Proteomes" id="UP000002280">
    <property type="component" value="Chromosome 5"/>
</dbReference>
<comment type="function">
    <text evidence="8">Claudins function as major constituents of the tight junction complexes that regulate the permeability of epithelia.</text>
</comment>
<keyword evidence="6 8" id="KW-1133">Transmembrane helix</keyword>
<dbReference type="InterPro" id="IPR004031">
    <property type="entry name" value="PMP22/EMP/MP20/Claudin"/>
</dbReference>
<evidence type="ECO:0000256" key="9">
    <source>
        <dbReference type="SAM" id="SignalP"/>
    </source>
</evidence>
<evidence type="ECO:0000256" key="2">
    <source>
        <dbReference type="ARBA" id="ARBA00022427"/>
    </source>
</evidence>
<organism evidence="10 11">
    <name type="scientific">Monodelphis domestica</name>
    <name type="common">Gray short-tailed opossum</name>
    <dbReference type="NCBI Taxonomy" id="13616"/>
    <lineage>
        <taxon>Eukaryota</taxon>
        <taxon>Metazoa</taxon>
        <taxon>Chordata</taxon>
        <taxon>Craniata</taxon>
        <taxon>Vertebrata</taxon>
        <taxon>Euteleostomi</taxon>
        <taxon>Mammalia</taxon>
        <taxon>Metatheria</taxon>
        <taxon>Didelphimorphia</taxon>
        <taxon>Didelphidae</taxon>
        <taxon>Monodelphis</taxon>
    </lineage>
</organism>
<keyword evidence="7 8" id="KW-0472">Membrane</keyword>
<keyword evidence="3 8" id="KW-1003">Cell membrane</keyword>
<evidence type="ECO:0000256" key="6">
    <source>
        <dbReference type="ARBA" id="ARBA00022989"/>
    </source>
</evidence>
<reference evidence="10 11" key="1">
    <citation type="journal article" date="2007" name="Nature">
        <title>Genome of the marsupial Monodelphis domestica reveals innovation in non-coding sequences.</title>
        <authorList>
            <person name="Mikkelsen T.S."/>
            <person name="Wakefield M.J."/>
            <person name="Aken B."/>
            <person name="Amemiya C.T."/>
            <person name="Chang J.L."/>
            <person name="Duke S."/>
            <person name="Garber M."/>
            <person name="Gentles A.J."/>
            <person name="Goodstadt L."/>
            <person name="Heger A."/>
            <person name="Jurka J."/>
            <person name="Kamal M."/>
            <person name="Mauceli E."/>
            <person name="Searle S.M."/>
            <person name="Sharpe T."/>
            <person name="Baker M.L."/>
            <person name="Batzer M.A."/>
            <person name="Benos P.V."/>
            <person name="Belov K."/>
            <person name="Clamp M."/>
            <person name="Cook A."/>
            <person name="Cuff J."/>
            <person name="Das R."/>
            <person name="Davidow L."/>
            <person name="Deakin J.E."/>
            <person name="Fazzari M.J."/>
            <person name="Glass J.L."/>
            <person name="Grabherr M."/>
            <person name="Greally J.M."/>
            <person name="Gu W."/>
            <person name="Hore T.A."/>
            <person name="Huttley G.A."/>
            <person name="Kleber M."/>
            <person name="Jirtle R.L."/>
            <person name="Koina E."/>
            <person name="Lee J.T."/>
            <person name="Mahony S."/>
            <person name="Marra M.A."/>
            <person name="Miller R.D."/>
            <person name="Nicholls R.D."/>
            <person name="Oda M."/>
            <person name="Papenfuss A.T."/>
            <person name="Parra Z.E."/>
            <person name="Pollock D.D."/>
            <person name="Ray D.A."/>
            <person name="Schein J.E."/>
            <person name="Speed T.P."/>
            <person name="Thompson K."/>
            <person name="VandeBerg J.L."/>
            <person name="Wade C.M."/>
            <person name="Walker J.A."/>
            <person name="Waters P.D."/>
            <person name="Webber C."/>
            <person name="Weidman J.R."/>
            <person name="Xie X."/>
            <person name="Zody M.C."/>
            <person name="Baldwin J."/>
            <person name="Abdouelleil A."/>
            <person name="Abdulkadir J."/>
            <person name="Abebe A."/>
            <person name="Abera B."/>
            <person name="Abreu J."/>
            <person name="Acer S.C."/>
            <person name="Aftuck L."/>
            <person name="Alexander A."/>
            <person name="An P."/>
            <person name="Anderson E."/>
            <person name="Anderson S."/>
            <person name="Arachi H."/>
            <person name="Azer M."/>
            <person name="Bachantsang P."/>
            <person name="Barry A."/>
            <person name="Bayul T."/>
            <person name="Berlin A."/>
            <person name="Bessette D."/>
            <person name="Bloom T."/>
            <person name="Bloom T."/>
            <person name="Boguslavskiy L."/>
            <person name="Bonnet C."/>
            <person name="Boukhgalter B."/>
            <person name="Bourzgui I."/>
            <person name="Brown A."/>
            <person name="Cahill P."/>
            <person name="Channer S."/>
            <person name="Cheshatsang Y."/>
            <person name="Chuda L."/>
            <person name="Citroen M."/>
            <person name="Collymore A."/>
            <person name="Cooke P."/>
            <person name="Costello M."/>
            <person name="D'Aco K."/>
            <person name="Daza R."/>
            <person name="De Haan G."/>
            <person name="DeGray S."/>
            <person name="DeMaso C."/>
            <person name="Dhargay N."/>
            <person name="Dooley K."/>
            <person name="Dooley E."/>
            <person name="Doricent M."/>
            <person name="Dorje P."/>
            <person name="Dorjee K."/>
            <person name="Dupes A."/>
            <person name="Elong R."/>
            <person name="Falk J."/>
            <person name="Farina A."/>
            <person name="Faro S."/>
            <person name="Ferguson D."/>
            <person name="Fisher S."/>
            <person name="Foley C.D."/>
            <person name="Franke A."/>
            <person name="Friedrich D."/>
            <person name="Gadbois L."/>
            <person name="Gearin G."/>
            <person name="Gearin C.R."/>
            <person name="Giannoukos G."/>
            <person name="Goode T."/>
            <person name="Graham J."/>
            <person name="Grandbois E."/>
            <person name="Grewal S."/>
            <person name="Gyaltsen K."/>
            <person name="Hafez N."/>
            <person name="Hagos B."/>
            <person name="Hall J."/>
            <person name="Henson C."/>
            <person name="Hollinger A."/>
            <person name="Honan T."/>
            <person name="Huard M.D."/>
            <person name="Hughes L."/>
            <person name="Hurhula B."/>
            <person name="Husby M.E."/>
            <person name="Kamat A."/>
            <person name="Kanga B."/>
            <person name="Kashin S."/>
            <person name="Khazanovich D."/>
            <person name="Kisner P."/>
            <person name="Lance K."/>
            <person name="Lara M."/>
            <person name="Lee W."/>
            <person name="Lennon N."/>
            <person name="Letendre F."/>
            <person name="LeVine R."/>
            <person name="Lipovsky A."/>
            <person name="Liu X."/>
            <person name="Liu J."/>
            <person name="Liu S."/>
            <person name="Lokyitsang T."/>
            <person name="Lokyitsang Y."/>
            <person name="Lubonja R."/>
            <person name="Lui A."/>
            <person name="MacDonald P."/>
            <person name="Magnisalis V."/>
            <person name="Maru K."/>
            <person name="Matthews C."/>
            <person name="McCusker W."/>
            <person name="McDonough S."/>
            <person name="Mehta T."/>
            <person name="Meldrim J."/>
            <person name="Meneus L."/>
            <person name="Mihai O."/>
            <person name="Mihalev A."/>
            <person name="Mihova T."/>
            <person name="Mittelman R."/>
            <person name="Mlenga V."/>
            <person name="Montmayeur A."/>
            <person name="Mulrain L."/>
            <person name="Navidi A."/>
            <person name="Naylor J."/>
            <person name="Negash T."/>
            <person name="Nguyen T."/>
            <person name="Nguyen N."/>
            <person name="Nicol R."/>
            <person name="Norbu C."/>
            <person name="Norbu N."/>
            <person name="Novod N."/>
            <person name="O'Neill B."/>
            <person name="Osman S."/>
            <person name="Markiewicz E."/>
            <person name="Oyono O.L."/>
            <person name="Patti C."/>
            <person name="Phunkhang P."/>
            <person name="Pierre F."/>
            <person name="Priest M."/>
            <person name="Raghuraman S."/>
            <person name="Rege F."/>
            <person name="Reyes R."/>
            <person name="Rise C."/>
            <person name="Rogov P."/>
            <person name="Ross K."/>
            <person name="Ryan E."/>
            <person name="Settipalli S."/>
            <person name="Shea T."/>
            <person name="Sherpa N."/>
            <person name="Shi L."/>
            <person name="Shih D."/>
            <person name="Sparrow T."/>
            <person name="Spaulding J."/>
            <person name="Stalker J."/>
            <person name="Stange-Thomann N."/>
            <person name="Stavropoulos S."/>
            <person name="Stone C."/>
            <person name="Strader C."/>
            <person name="Tesfaye S."/>
            <person name="Thomson T."/>
            <person name="Thoulutsang Y."/>
            <person name="Thoulutsang D."/>
            <person name="Topham K."/>
            <person name="Topping I."/>
            <person name="Tsamla T."/>
            <person name="Vassiliev H."/>
            <person name="Vo A."/>
            <person name="Wangchuk T."/>
            <person name="Wangdi T."/>
            <person name="Weiand M."/>
            <person name="Wilkinson J."/>
            <person name="Wilson A."/>
            <person name="Yadav S."/>
            <person name="Young G."/>
            <person name="Yu Q."/>
            <person name="Zembek L."/>
            <person name="Zhong D."/>
            <person name="Zimmer A."/>
            <person name="Zwirko Z."/>
            <person name="Jaffe D.B."/>
            <person name="Alvarez P."/>
            <person name="Brockman W."/>
            <person name="Butler J."/>
            <person name="Chin C."/>
            <person name="Gnerre S."/>
            <person name="MacCallum I."/>
            <person name="Graves J.A."/>
            <person name="Ponting C.P."/>
            <person name="Breen M."/>
            <person name="Samollow P.B."/>
            <person name="Lander E.S."/>
            <person name="Lindblad-Toh K."/>
        </authorList>
    </citation>
    <scope>NUCLEOTIDE SEQUENCE [LARGE SCALE GENOMIC DNA]</scope>
</reference>
<dbReference type="Pfam" id="PF00822">
    <property type="entry name" value="PMP22_Claudin"/>
    <property type="match status" value="1"/>
</dbReference>
<reference evidence="10" key="2">
    <citation type="submission" date="2025-08" db="UniProtKB">
        <authorList>
            <consortium name="Ensembl"/>
        </authorList>
    </citation>
    <scope>IDENTIFICATION</scope>
</reference>
<comment type="subcellular location">
    <subcellularLocation>
        <location evidence="8">Cell junction</location>
        <location evidence="8">Tight junction</location>
    </subcellularLocation>
    <subcellularLocation>
        <location evidence="8">Cell membrane</location>
        <topology evidence="8">Multi-pass membrane protein</topology>
    </subcellularLocation>
</comment>
<comment type="caution">
    <text evidence="8">Lacks conserved residue(s) required for the propagation of feature annotation.</text>
</comment>
<proteinExistence type="inferred from homology"/>
<keyword evidence="9" id="KW-0732">Signal</keyword>
<dbReference type="STRING" id="13616.ENSMODP00000052311"/>
<dbReference type="PANTHER" id="PTHR12002">
    <property type="entry name" value="CLAUDIN"/>
    <property type="match status" value="1"/>
</dbReference>
<name>A0A5F8GYX6_MONDO</name>
<dbReference type="GO" id="GO:0005198">
    <property type="term" value="F:structural molecule activity"/>
    <property type="evidence" value="ECO:0007669"/>
    <property type="project" value="InterPro"/>
</dbReference>
<dbReference type="PRINTS" id="PR01077">
    <property type="entry name" value="CLAUDIN"/>
</dbReference>
<keyword evidence="2 8" id="KW-0796">Tight junction</keyword>
<dbReference type="OMA" id="IWDICTE"/>
<feature type="transmembrane region" description="Helical" evidence="8">
    <location>
        <begin position="156"/>
        <end position="177"/>
    </location>
</feature>
<dbReference type="FunCoup" id="A0A5F8GYX6">
    <property type="interactions" value="33"/>
</dbReference>
<dbReference type="Gene3D" id="1.20.140.150">
    <property type="match status" value="1"/>
</dbReference>
<evidence type="ECO:0000256" key="7">
    <source>
        <dbReference type="ARBA" id="ARBA00023136"/>
    </source>
</evidence>
<dbReference type="AlphaFoldDB" id="A0A5F8GYX6"/>
<feature type="signal peptide" evidence="9">
    <location>
        <begin position="1"/>
        <end position="25"/>
    </location>
</feature>
<dbReference type="InterPro" id="IPR017974">
    <property type="entry name" value="Claudin_CS"/>
</dbReference>
<keyword evidence="11" id="KW-1185">Reference proteome</keyword>